<dbReference type="InterPro" id="IPR011701">
    <property type="entry name" value="MFS"/>
</dbReference>
<evidence type="ECO:0000256" key="2">
    <source>
        <dbReference type="ARBA" id="ARBA00022448"/>
    </source>
</evidence>
<keyword evidence="3 7" id="KW-0812">Transmembrane</keyword>
<evidence type="ECO:0000256" key="4">
    <source>
        <dbReference type="ARBA" id="ARBA00022989"/>
    </source>
</evidence>
<proteinExistence type="inferred from homology"/>
<feature type="transmembrane region" description="Helical" evidence="7">
    <location>
        <begin position="425"/>
        <end position="443"/>
    </location>
</feature>
<feature type="transmembrane region" description="Helical" evidence="7">
    <location>
        <begin position="449"/>
        <end position="473"/>
    </location>
</feature>
<dbReference type="GO" id="GO:0022857">
    <property type="term" value="F:transmembrane transporter activity"/>
    <property type="evidence" value="ECO:0007669"/>
    <property type="project" value="InterPro"/>
</dbReference>
<evidence type="ECO:0000259" key="8">
    <source>
        <dbReference type="PROSITE" id="PS50850"/>
    </source>
</evidence>
<accession>A0AAN6DSK5</accession>
<dbReference type="SUPFAM" id="SSF103473">
    <property type="entry name" value="MFS general substrate transporter"/>
    <property type="match status" value="1"/>
</dbReference>
<feature type="transmembrane region" description="Helical" evidence="7">
    <location>
        <begin position="360"/>
        <end position="381"/>
    </location>
</feature>
<feature type="domain" description="Major facilitator superfamily (MFS) profile" evidence="8">
    <location>
        <begin position="67"/>
        <end position="479"/>
    </location>
</feature>
<comment type="caution">
    <text evidence="9">The sequence shown here is derived from an EMBL/GenBank/DDBJ whole genome shotgun (WGS) entry which is preliminary data.</text>
</comment>
<dbReference type="EMBL" id="MU404355">
    <property type="protein sequence ID" value="KAI1611924.1"/>
    <property type="molecule type" value="Genomic_DNA"/>
</dbReference>
<feature type="transmembrane region" description="Helical" evidence="7">
    <location>
        <begin position="333"/>
        <end position="353"/>
    </location>
</feature>
<feature type="transmembrane region" description="Helical" evidence="7">
    <location>
        <begin position="159"/>
        <end position="184"/>
    </location>
</feature>
<dbReference type="GO" id="GO:0016020">
    <property type="term" value="C:membrane"/>
    <property type="evidence" value="ECO:0007669"/>
    <property type="project" value="UniProtKB-SubCell"/>
</dbReference>
<feature type="transmembrane region" description="Helical" evidence="7">
    <location>
        <begin position="227"/>
        <end position="247"/>
    </location>
</feature>
<feature type="transmembrane region" description="Helical" evidence="7">
    <location>
        <begin position="196"/>
        <end position="215"/>
    </location>
</feature>
<dbReference type="PROSITE" id="PS50850">
    <property type="entry name" value="MFS"/>
    <property type="match status" value="1"/>
</dbReference>
<dbReference type="PANTHER" id="PTHR43791:SF97">
    <property type="entry name" value="ALLANTOATE TRANSPORTER, PUTATIVE (AFU_ORTHOLOGUE AFUA_1G14700)-RELATED"/>
    <property type="match status" value="1"/>
</dbReference>
<evidence type="ECO:0000313" key="10">
    <source>
        <dbReference type="Proteomes" id="UP001203852"/>
    </source>
</evidence>
<evidence type="ECO:0000256" key="6">
    <source>
        <dbReference type="ARBA" id="ARBA00037968"/>
    </source>
</evidence>
<comment type="similarity">
    <text evidence="6">Belongs to the major facilitator superfamily. Allantoate permease family.</text>
</comment>
<feature type="transmembrane region" description="Helical" evidence="7">
    <location>
        <begin position="393"/>
        <end position="413"/>
    </location>
</feature>
<dbReference type="Gene3D" id="1.20.1250.20">
    <property type="entry name" value="MFS general substrate transporter like domains"/>
    <property type="match status" value="2"/>
</dbReference>
<evidence type="ECO:0000256" key="5">
    <source>
        <dbReference type="ARBA" id="ARBA00023136"/>
    </source>
</evidence>
<dbReference type="InterPro" id="IPR020846">
    <property type="entry name" value="MFS_dom"/>
</dbReference>
<gene>
    <name evidence="9" type="ORF">EDD36DRAFT_408292</name>
</gene>
<evidence type="ECO:0000256" key="3">
    <source>
        <dbReference type="ARBA" id="ARBA00022692"/>
    </source>
</evidence>
<organism evidence="9 10">
    <name type="scientific">Exophiala viscosa</name>
    <dbReference type="NCBI Taxonomy" id="2486360"/>
    <lineage>
        <taxon>Eukaryota</taxon>
        <taxon>Fungi</taxon>
        <taxon>Dikarya</taxon>
        <taxon>Ascomycota</taxon>
        <taxon>Pezizomycotina</taxon>
        <taxon>Eurotiomycetes</taxon>
        <taxon>Chaetothyriomycetidae</taxon>
        <taxon>Chaetothyriales</taxon>
        <taxon>Herpotrichiellaceae</taxon>
        <taxon>Exophiala</taxon>
    </lineage>
</organism>
<dbReference type="InterPro" id="IPR036259">
    <property type="entry name" value="MFS_trans_sf"/>
</dbReference>
<protein>
    <submittedName>
        <fullName evidence="9">Major facilitator superfamily domain-containing protein</fullName>
    </submittedName>
</protein>
<feature type="transmembrane region" description="Helical" evidence="7">
    <location>
        <begin position="131"/>
        <end position="152"/>
    </location>
</feature>
<dbReference type="Proteomes" id="UP001203852">
    <property type="component" value="Unassembled WGS sequence"/>
</dbReference>
<keyword evidence="10" id="KW-1185">Reference proteome</keyword>
<feature type="transmembrane region" description="Helical" evidence="7">
    <location>
        <begin position="104"/>
        <end position="125"/>
    </location>
</feature>
<dbReference type="PANTHER" id="PTHR43791">
    <property type="entry name" value="PERMEASE-RELATED"/>
    <property type="match status" value="1"/>
</dbReference>
<evidence type="ECO:0000256" key="1">
    <source>
        <dbReference type="ARBA" id="ARBA00004141"/>
    </source>
</evidence>
<keyword evidence="4 7" id="KW-1133">Transmembrane helix</keyword>
<dbReference type="FunFam" id="1.20.1250.20:FF:000064">
    <property type="entry name" value="MFS allantoate transporter"/>
    <property type="match status" value="1"/>
</dbReference>
<comment type="subcellular location">
    <subcellularLocation>
        <location evidence="1">Membrane</location>
        <topology evidence="1">Multi-pass membrane protein</topology>
    </subcellularLocation>
</comment>
<sequence length="519" mass="57033">MASNYELKEAPPSQEKPASITGVETTDIAAASFEDSAVKLFLETHQYTAEELAAEASAVRRIVDRRIVPIICITYMIQFLDKLSLNYASAYSLIDDLGLGGHRYAWTAAVFNFGLLFWSIPTTLLLQRFPLAKFTGTMILGWSIVLICHVAARNYAGILVLRFVLGMFEASVVPAVMNLVSMWYTRSEQPIRLYTFHAFNGMATMLGALLAYGLGHSHSSHLKSWKLIFLTIGLLNFVWAWVFLWLMPDSPMSAKFLTHRQQVVAVKRVSENMIGVKNKKFKPRQALEAITDLRVLGYATIGLAGGTINGGVSNFATALIKGYGYSGIQATLLQLPVGGFEFVLIPICGLIATRFTNARCLVLAGVCLIPFGGLLGIRFTSLDHKWTLVGCTWLQYMVGGPVIISCNLLASNVAGHTKRSISNGIYFVFYAAGNIAGANIFFAREKPRYFSAISGLLICYAGIIVVGLGLRLYMQWENKRRDRITVVDGIAPGGIDDAGALGGFNDETDKENLHFRYAL</sequence>
<dbReference type="Pfam" id="PF07690">
    <property type="entry name" value="MFS_1"/>
    <property type="match status" value="1"/>
</dbReference>
<evidence type="ECO:0000313" key="9">
    <source>
        <dbReference type="EMBL" id="KAI1611924.1"/>
    </source>
</evidence>
<keyword evidence="5 7" id="KW-0472">Membrane</keyword>
<name>A0AAN6DSK5_9EURO</name>
<dbReference type="AlphaFoldDB" id="A0AAN6DSK5"/>
<reference evidence="9" key="1">
    <citation type="journal article" date="2022" name="bioRxiv">
        <title>Deciphering the potential niche of two novel black yeast fungi from a biological soil crust based on their genomes, phenotypes, and melanin regulation.</title>
        <authorList>
            <consortium name="DOE Joint Genome Institute"/>
            <person name="Carr E.C."/>
            <person name="Barton Q."/>
            <person name="Grambo S."/>
            <person name="Sullivan M."/>
            <person name="Renfro C.M."/>
            <person name="Kuo A."/>
            <person name="Pangilinan J."/>
            <person name="Lipzen A."/>
            <person name="Keymanesh K."/>
            <person name="Savage E."/>
            <person name="Barry K."/>
            <person name="Grigoriev I.V."/>
            <person name="Riekhof W.R."/>
            <person name="Harris S.S."/>
        </authorList>
    </citation>
    <scope>NUCLEOTIDE SEQUENCE</scope>
    <source>
        <strain evidence="9">JF 03-4F</strain>
    </source>
</reference>
<keyword evidence="2" id="KW-0813">Transport</keyword>
<evidence type="ECO:0000256" key="7">
    <source>
        <dbReference type="SAM" id="Phobius"/>
    </source>
</evidence>